<feature type="compositionally biased region" description="Polar residues" evidence="1">
    <location>
        <begin position="1"/>
        <end position="10"/>
    </location>
</feature>
<feature type="transmembrane region" description="Helical" evidence="2">
    <location>
        <begin position="215"/>
        <end position="234"/>
    </location>
</feature>
<dbReference type="PANTHER" id="PTHR34219:SF1">
    <property type="entry name" value="PEPSY DOMAIN-CONTAINING PROTEIN"/>
    <property type="match status" value="1"/>
</dbReference>
<protein>
    <recommendedName>
        <fullName evidence="3">PepSY domain-containing protein</fullName>
    </recommendedName>
</protein>
<organism evidence="4 5">
    <name type="scientific">Corynebacterium lowii</name>
    <dbReference type="NCBI Taxonomy" id="1544413"/>
    <lineage>
        <taxon>Bacteria</taxon>
        <taxon>Bacillati</taxon>
        <taxon>Actinomycetota</taxon>
        <taxon>Actinomycetes</taxon>
        <taxon>Mycobacteriales</taxon>
        <taxon>Corynebacteriaceae</taxon>
        <taxon>Corynebacterium</taxon>
    </lineage>
</organism>
<evidence type="ECO:0000313" key="4">
    <source>
        <dbReference type="EMBL" id="KQB84850.1"/>
    </source>
</evidence>
<feature type="transmembrane region" description="Helical" evidence="2">
    <location>
        <begin position="358"/>
        <end position="378"/>
    </location>
</feature>
<dbReference type="PANTHER" id="PTHR34219">
    <property type="entry name" value="IRON-REGULATED INNER MEMBRANE PROTEIN-RELATED"/>
    <property type="match status" value="1"/>
</dbReference>
<dbReference type="AlphaFoldDB" id="A0A0N8VZU2"/>
<dbReference type="Pfam" id="PF03413">
    <property type="entry name" value="PepSY"/>
    <property type="match status" value="1"/>
</dbReference>
<dbReference type="Proteomes" id="UP000050488">
    <property type="component" value="Unassembled WGS sequence"/>
</dbReference>
<reference evidence="4 5" key="1">
    <citation type="submission" date="2015-10" db="EMBL/GenBank/DDBJ databases">
        <title>Corynebacteirum lowii and Corynebacterium oculi species nova, derived from human clinical disease and and emended description of Corynebacterium mastiditis.</title>
        <authorList>
            <person name="Bernard K."/>
            <person name="Pacheco A.L."/>
            <person name="Mcdougall C."/>
            <person name="Burtx T."/>
            <person name="Weibe D."/>
            <person name="Tyler S."/>
            <person name="Olson A.B."/>
            <person name="Cnockaert M."/>
            <person name="Eguchi H."/>
            <person name="Kuwahara T."/>
            <person name="Nakayama-Imaohji H."/>
            <person name="Boudewijins M."/>
            <person name="Van Hoecke F."/>
            <person name="Bernier A.-M."/>
            <person name="Vandamme P."/>
        </authorList>
    </citation>
    <scope>NUCLEOTIDE SEQUENCE [LARGE SCALE GENOMIC DNA]</scope>
    <source>
        <strain evidence="4 5">NML 130206</strain>
    </source>
</reference>
<gene>
    <name evidence="4" type="ORF">Clow_02112</name>
</gene>
<dbReference type="Pfam" id="PF03929">
    <property type="entry name" value="PepSY_TM"/>
    <property type="match status" value="1"/>
</dbReference>
<comment type="caution">
    <text evidence="4">The sequence shown here is derived from an EMBL/GenBank/DDBJ whole genome shotgun (WGS) entry which is preliminary data.</text>
</comment>
<keyword evidence="2" id="KW-0472">Membrane</keyword>
<evidence type="ECO:0000256" key="1">
    <source>
        <dbReference type="SAM" id="MobiDB-lite"/>
    </source>
</evidence>
<sequence length="447" mass="48661">MSIPTQSRADSSPEAPAEPSHHSRRSRSGSLRPTLYRLHGWAGVLVAPFLFAAALTGLLYALAPSLEQAAYRDVLTTQNTGEHIPVAQAVEVAQRVHPDLELAGARISDRPEATYRILFSDPALPQSYLQAVFVDPVSGEVLGDMPQYGSSNSLPLRSSLSNGHANLWLGEPGRFYSELAASWLGAMTITGAFLLFQRWRRSTSKKNRPRRWHSLIGLACIPGFLFLTITGLTWSATAGGTIGDIRTHFDWRAPAPDTTAVSSAPFYPTSIDTAIDAARQAGLTGLLHVTAPEEGTVWAVSESSSQPWVFAYDAVAVDGSTGGIVESIDFASWPLAAKLTEWLIRAHMGLLLGVLNQVVLAALALGLMASVVLGYVMWWRRGKGSSFGRLPAPRSWENVPRPALICFLVIMVAYGVFAPYFGLSLLLFLGVDTAWRAFRRRRTRPLH</sequence>
<feature type="transmembrane region" description="Helical" evidence="2">
    <location>
        <begin position="399"/>
        <end position="415"/>
    </location>
</feature>
<evidence type="ECO:0000256" key="2">
    <source>
        <dbReference type="SAM" id="Phobius"/>
    </source>
</evidence>
<dbReference type="STRING" id="1544413.Clow_02112"/>
<feature type="transmembrane region" description="Helical" evidence="2">
    <location>
        <begin position="175"/>
        <end position="195"/>
    </location>
</feature>
<accession>A0A0N8VZU2</accession>
<feature type="domain" description="PepSY" evidence="3">
    <location>
        <begin position="84"/>
        <end position="144"/>
    </location>
</feature>
<feature type="transmembrane region" description="Helical" evidence="2">
    <location>
        <begin position="41"/>
        <end position="63"/>
    </location>
</feature>
<dbReference type="InterPro" id="IPR005625">
    <property type="entry name" value="PepSY-ass_TM"/>
</dbReference>
<keyword evidence="2" id="KW-1133">Transmembrane helix</keyword>
<dbReference type="OrthoDB" id="9791166at2"/>
<dbReference type="InterPro" id="IPR025711">
    <property type="entry name" value="PepSY"/>
</dbReference>
<dbReference type="PATRIC" id="fig|1544413.3.peg.2113"/>
<dbReference type="EMBL" id="LKEV01000007">
    <property type="protein sequence ID" value="KQB84850.1"/>
    <property type="molecule type" value="Genomic_DNA"/>
</dbReference>
<keyword evidence="5" id="KW-1185">Reference proteome</keyword>
<evidence type="ECO:0000313" key="5">
    <source>
        <dbReference type="Proteomes" id="UP000050488"/>
    </source>
</evidence>
<proteinExistence type="predicted"/>
<name>A0A0N8VZU2_9CORY</name>
<dbReference type="RefSeq" id="WP_055178865.1">
    <property type="nucleotide sequence ID" value="NZ_JAUSQY010000001.1"/>
</dbReference>
<feature type="region of interest" description="Disordered" evidence="1">
    <location>
        <begin position="1"/>
        <end position="29"/>
    </location>
</feature>
<evidence type="ECO:0000259" key="3">
    <source>
        <dbReference type="Pfam" id="PF03413"/>
    </source>
</evidence>
<keyword evidence="2" id="KW-0812">Transmembrane</keyword>